<accession>A0A644URS2</accession>
<dbReference type="Pfam" id="PF08543">
    <property type="entry name" value="Phos_pyr_kin"/>
    <property type="match status" value="1"/>
</dbReference>
<dbReference type="EMBL" id="VSSQ01000150">
    <property type="protein sequence ID" value="MPL81435.1"/>
    <property type="molecule type" value="Genomic_DNA"/>
</dbReference>
<evidence type="ECO:0000256" key="4">
    <source>
        <dbReference type="ARBA" id="ARBA00022840"/>
    </source>
</evidence>
<dbReference type="InterPro" id="IPR013749">
    <property type="entry name" value="PM/HMP-P_kinase-1"/>
</dbReference>
<keyword evidence="1 6" id="KW-0808">Transferase</keyword>
<evidence type="ECO:0000256" key="2">
    <source>
        <dbReference type="ARBA" id="ARBA00022741"/>
    </source>
</evidence>
<proteinExistence type="predicted"/>
<keyword evidence="4" id="KW-0067">ATP-binding</keyword>
<reference evidence="6" key="1">
    <citation type="submission" date="2019-08" db="EMBL/GenBank/DDBJ databases">
        <authorList>
            <person name="Kucharzyk K."/>
            <person name="Murdoch R.W."/>
            <person name="Higgins S."/>
            <person name="Loffler F."/>
        </authorList>
    </citation>
    <scope>NUCLEOTIDE SEQUENCE</scope>
</reference>
<dbReference type="GO" id="GO:0008972">
    <property type="term" value="F:phosphomethylpyrimidine kinase activity"/>
    <property type="evidence" value="ECO:0007669"/>
    <property type="project" value="InterPro"/>
</dbReference>
<dbReference type="EC" id="2.7.1.49" evidence="6"/>
<dbReference type="PANTHER" id="PTHR20858:SF17">
    <property type="entry name" value="HYDROXYMETHYLPYRIMIDINE_PHOSPHOMETHYLPYRIMIDINE KINASE THI20-RELATED"/>
    <property type="match status" value="1"/>
</dbReference>
<dbReference type="FunFam" id="3.40.1190.20:FF:000003">
    <property type="entry name" value="Phosphomethylpyrimidine kinase ThiD"/>
    <property type="match status" value="1"/>
</dbReference>
<dbReference type="InterPro" id="IPR004399">
    <property type="entry name" value="HMP/HMP-P_kinase_dom"/>
</dbReference>
<feature type="domain" description="Pyridoxamine kinase/Phosphomethylpyrimidine kinase" evidence="5">
    <location>
        <begin position="14"/>
        <end position="264"/>
    </location>
</feature>
<dbReference type="SUPFAM" id="SSF53613">
    <property type="entry name" value="Ribokinase-like"/>
    <property type="match status" value="1"/>
</dbReference>
<dbReference type="AlphaFoldDB" id="A0A644URS2"/>
<evidence type="ECO:0000256" key="1">
    <source>
        <dbReference type="ARBA" id="ARBA00022679"/>
    </source>
</evidence>
<protein>
    <submittedName>
        <fullName evidence="6">Hydroxymethylpyrimidine/phosphomethylpyrimidine kinase</fullName>
        <ecNumber evidence="6">2.7.1.49</ecNumber>
    </submittedName>
</protein>
<evidence type="ECO:0000256" key="3">
    <source>
        <dbReference type="ARBA" id="ARBA00022777"/>
    </source>
</evidence>
<dbReference type="GO" id="GO:0009228">
    <property type="term" value="P:thiamine biosynthetic process"/>
    <property type="evidence" value="ECO:0007669"/>
    <property type="project" value="InterPro"/>
</dbReference>
<dbReference type="GO" id="GO:0005829">
    <property type="term" value="C:cytosol"/>
    <property type="evidence" value="ECO:0007669"/>
    <property type="project" value="TreeGrafter"/>
</dbReference>
<comment type="caution">
    <text evidence="6">The sequence shown here is derived from an EMBL/GenBank/DDBJ whole genome shotgun (WGS) entry which is preliminary data.</text>
</comment>
<gene>
    <name evidence="6" type="primary">thiD_4</name>
    <name evidence="6" type="ORF">SDC9_27355</name>
</gene>
<dbReference type="CDD" id="cd01169">
    <property type="entry name" value="HMPP_kinase"/>
    <property type="match status" value="1"/>
</dbReference>
<evidence type="ECO:0000259" key="5">
    <source>
        <dbReference type="Pfam" id="PF08543"/>
    </source>
</evidence>
<keyword evidence="3 6" id="KW-0418">Kinase</keyword>
<dbReference type="NCBIfam" id="TIGR00097">
    <property type="entry name" value="HMP-P_kinase"/>
    <property type="match status" value="1"/>
</dbReference>
<sequence length="280" mass="30341">MITYPIALTIAGSDSGGCAGIQADLKTFSSLGVFGTSVITAITAQNTMGVVDVMPIPSDIVKKQLRAVMDDFEIGAIKVGMLFSKENVFGLYYTYKEYAKNIPLVVDPVMVSTSGNSLIMDETIDAIKEFLFPIATIITPNLNEASTLLHKKIETIEEMEEGAKEFVESYGVNSVLIKGGHLQGDEMVDIFYSKDISNPIMLKSKKINTKNTHGTGCTLSSAIASFLAIGNNLEKSLKLAKEYITQAIDSAKEVTLGKGHGAVNHFFNPQKLIKNEDKSK</sequence>
<dbReference type="PANTHER" id="PTHR20858">
    <property type="entry name" value="PHOSPHOMETHYLPYRIMIDINE KINASE"/>
    <property type="match status" value="1"/>
</dbReference>
<evidence type="ECO:0000313" key="6">
    <source>
        <dbReference type="EMBL" id="MPL81435.1"/>
    </source>
</evidence>
<name>A0A644URS2_9ZZZZ</name>
<dbReference type="GO" id="GO:0005524">
    <property type="term" value="F:ATP binding"/>
    <property type="evidence" value="ECO:0007669"/>
    <property type="project" value="UniProtKB-KW"/>
</dbReference>
<keyword evidence="2" id="KW-0547">Nucleotide-binding</keyword>
<dbReference type="Gene3D" id="3.40.1190.20">
    <property type="match status" value="1"/>
</dbReference>
<dbReference type="InterPro" id="IPR029056">
    <property type="entry name" value="Ribokinase-like"/>
</dbReference>
<dbReference type="GO" id="GO:0008902">
    <property type="term" value="F:hydroxymethylpyrimidine kinase activity"/>
    <property type="evidence" value="ECO:0007669"/>
    <property type="project" value="UniProtKB-EC"/>
</dbReference>
<organism evidence="6">
    <name type="scientific">bioreactor metagenome</name>
    <dbReference type="NCBI Taxonomy" id="1076179"/>
    <lineage>
        <taxon>unclassified sequences</taxon>
        <taxon>metagenomes</taxon>
        <taxon>ecological metagenomes</taxon>
    </lineage>
</organism>